<dbReference type="AlphaFoldDB" id="A0A5J4X2E8"/>
<evidence type="ECO:0000256" key="1">
    <source>
        <dbReference type="SAM" id="MobiDB-lite"/>
    </source>
</evidence>
<gene>
    <name evidence="2" type="ORF">EZS28_003300</name>
</gene>
<sequence length="247" mass="28162">MAGENSIRKDVLADVLKDWQVEITVDLFPARNNAKHKRYYTLGKDWKAEGRDSMRISWEEEGESLRNNDSTMLAWVGLVDIVIGNNSERDGIGRKREGIGDGIEDQEEESESLSGEDISFRGKQGQDGARLFRNALEASGFSRNAIRSIIGDWHGSWRKHVCVLSAIWKYLRRRGISEGQLTRIDKPYIIIAEYITNILKDLSEAFVMQARTSVSTIFKYEESYQRSDNLENGVATRLHCEAEGIKR</sequence>
<feature type="region of interest" description="Disordered" evidence="1">
    <location>
        <begin position="93"/>
        <end position="122"/>
    </location>
</feature>
<comment type="caution">
    <text evidence="2">The sequence shown here is derived from an EMBL/GenBank/DDBJ whole genome shotgun (WGS) entry which is preliminary data.</text>
</comment>
<protein>
    <submittedName>
        <fullName evidence="2">Uncharacterized protein</fullName>
    </submittedName>
</protein>
<dbReference type="EMBL" id="SNRW01000432">
    <property type="protein sequence ID" value="KAA6401173.1"/>
    <property type="molecule type" value="Genomic_DNA"/>
</dbReference>
<dbReference type="Proteomes" id="UP000324800">
    <property type="component" value="Unassembled WGS sequence"/>
</dbReference>
<evidence type="ECO:0000313" key="3">
    <source>
        <dbReference type="Proteomes" id="UP000324800"/>
    </source>
</evidence>
<reference evidence="2 3" key="1">
    <citation type="submission" date="2019-03" db="EMBL/GenBank/DDBJ databases">
        <title>Single cell metagenomics reveals metabolic interactions within the superorganism composed of flagellate Streblomastix strix and complex community of Bacteroidetes bacteria on its surface.</title>
        <authorList>
            <person name="Treitli S.C."/>
            <person name="Kolisko M."/>
            <person name="Husnik F."/>
            <person name="Keeling P."/>
            <person name="Hampl V."/>
        </authorList>
    </citation>
    <scope>NUCLEOTIDE SEQUENCE [LARGE SCALE GENOMIC DNA]</scope>
    <source>
        <strain evidence="2">ST1C</strain>
    </source>
</reference>
<name>A0A5J4X2E8_9EUKA</name>
<feature type="compositionally biased region" description="Acidic residues" evidence="1">
    <location>
        <begin position="102"/>
        <end position="111"/>
    </location>
</feature>
<proteinExistence type="predicted"/>
<dbReference type="OrthoDB" id="2897838at2759"/>
<accession>A0A5J4X2E8</accession>
<evidence type="ECO:0000313" key="2">
    <source>
        <dbReference type="EMBL" id="KAA6401173.1"/>
    </source>
</evidence>
<organism evidence="2 3">
    <name type="scientific">Streblomastix strix</name>
    <dbReference type="NCBI Taxonomy" id="222440"/>
    <lineage>
        <taxon>Eukaryota</taxon>
        <taxon>Metamonada</taxon>
        <taxon>Preaxostyla</taxon>
        <taxon>Oxymonadida</taxon>
        <taxon>Streblomastigidae</taxon>
        <taxon>Streblomastix</taxon>
    </lineage>
</organism>